<reference evidence="1 2" key="1">
    <citation type="submission" date="2022-02" db="EMBL/GenBank/DDBJ databases">
        <title>Uncovering new skin microbiome diversity through culturing and metagenomics.</title>
        <authorList>
            <person name="Conlan S."/>
            <person name="Deming C."/>
            <person name="Nisc Comparative Sequencing Program N."/>
            <person name="Segre J.A."/>
        </authorList>
    </citation>
    <scope>NUCLEOTIDE SEQUENCE [LARGE SCALE GENOMIC DNA]</scope>
    <source>
        <strain evidence="1 2">ACRQZ</strain>
    </source>
</reference>
<comment type="caution">
    <text evidence="1">The sequence shown here is derived from an EMBL/GenBank/DDBJ whole genome shotgun (WGS) entry which is preliminary data.</text>
</comment>
<proteinExistence type="predicted"/>
<organism evidence="1 2">
    <name type="scientific">Arsenicicoccus bolidensis</name>
    <dbReference type="NCBI Taxonomy" id="229480"/>
    <lineage>
        <taxon>Bacteria</taxon>
        <taxon>Bacillati</taxon>
        <taxon>Actinomycetota</taxon>
        <taxon>Actinomycetes</taxon>
        <taxon>Micrococcales</taxon>
        <taxon>Intrasporangiaceae</taxon>
        <taxon>Arsenicicoccus</taxon>
    </lineage>
</organism>
<name>A0ABS9Q604_9MICO</name>
<dbReference type="RefSeq" id="WP_239265999.1">
    <property type="nucleotide sequence ID" value="NZ_JAKRCV010000068.1"/>
</dbReference>
<dbReference type="EMBL" id="JAKRCV010000068">
    <property type="protein sequence ID" value="MCG7323309.1"/>
    <property type="molecule type" value="Genomic_DNA"/>
</dbReference>
<evidence type="ECO:0000313" key="2">
    <source>
        <dbReference type="Proteomes" id="UP001521931"/>
    </source>
</evidence>
<gene>
    <name evidence="1" type="ORF">MHL29_15610</name>
</gene>
<keyword evidence="2" id="KW-1185">Reference proteome</keyword>
<evidence type="ECO:0000313" key="1">
    <source>
        <dbReference type="EMBL" id="MCG7323309.1"/>
    </source>
</evidence>
<sequence>MREKIRLAEATQGGTATIQVGEGDNVCAQGEHFVQGDITFTCTEVGSTSVVLDTARAQR</sequence>
<accession>A0ABS9Q604</accession>
<protein>
    <submittedName>
        <fullName evidence="1">Uncharacterized protein</fullName>
    </submittedName>
</protein>
<dbReference type="Proteomes" id="UP001521931">
    <property type="component" value="Unassembled WGS sequence"/>
</dbReference>